<sequence>MSLVILNSGSLYSTYISTVDHLPCDIVRSLWLVQSCNLAVQKEEEKLNQLFAKHGNETQRVGAGQYYQLRKRIISLSEEAAEEMNALHRQLRSHEGMLKDEILQLEKVAEAPATKDDSSAESLRKQLEEHYKSHPLPSQTEALRKEKKRLDSSGIKLILKLSKHDEPRVIRKRGRPRKDESLSLREISAITADAKVPSRPSRLNIKQPKPRLKRLIPQPNPEPEPELAIEPAAEPEEAYCFCKQPSFGDMIACDNEKCPNGEWFHYKCVGLLNRVEALKYTTQKWYCSEDCRQKKQAIPETKKKNKKRRKNW</sequence>
<dbReference type="EMBL" id="PYFQ01000001">
    <property type="protein sequence ID" value="PSK40879.1"/>
    <property type="molecule type" value="Genomic_DNA"/>
</dbReference>
<evidence type="ECO:0000256" key="1">
    <source>
        <dbReference type="ARBA" id="ARBA00004123"/>
    </source>
</evidence>
<dbReference type="GO" id="GO:0005634">
    <property type="term" value="C:nucleus"/>
    <property type="evidence" value="ECO:0007669"/>
    <property type="project" value="UniProtKB-SubCell"/>
</dbReference>
<keyword evidence="5 8" id="KW-0862">Zinc</keyword>
<feature type="site" description="Histone H3K4me3 binding" evidence="7">
    <location>
        <position position="239"/>
    </location>
</feature>
<dbReference type="PANTHER" id="PTHR10333">
    <property type="entry name" value="INHIBITOR OF GROWTH PROTEIN"/>
    <property type="match status" value="1"/>
</dbReference>
<organism evidence="11 12">
    <name type="scientific">Candidozyma pseudohaemuli</name>
    <dbReference type="NCBI Taxonomy" id="418784"/>
    <lineage>
        <taxon>Eukaryota</taxon>
        <taxon>Fungi</taxon>
        <taxon>Dikarya</taxon>
        <taxon>Ascomycota</taxon>
        <taxon>Saccharomycotina</taxon>
        <taxon>Pichiomycetes</taxon>
        <taxon>Metschnikowiaceae</taxon>
        <taxon>Candidozyma</taxon>
    </lineage>
</organism>
<evidence type="ECO:0000256" key="5">
    <source>
        <dbReference type="ARBA" id="ARBA00022833"/>
    </source>
</evidence>
<dbReference type="SMART" id="SM00249">
    <property type="entry name" value="PHD"/>
    <property type="match status" value="1"/>
</dbReference>
<feature type="binding site" evidence="8">
    <location>
        <position position="258"/>
    </location>
    <ligand>
        <name>Zn(2+)</name>
        <dbReference type="ChEBI" id="CHEBI:29105"/>
        <label>2</label>
    </ligand>
</feature>
<accession>A0A2P7YY35</accession>
<feature type="compositionally biased region" description="Basic and acidic residues" evidence="9">
    <location>
        <begin position="111"/>
        <end position="132"/>
    </location>
</feature>
<feature type="binding site" evidence="8">
    <location>
        <position position="268"/>
    </location>
    <ligand>
        <name>Zn(2+)</name>
        <dbReference type="ChEBI" id="CHEBI:29105"/>
        <label>1</label>
    </ligand>
</feature>
<feature type="binding site" evidence="8">
    <location>
        <position position="253"/>
    </location>
    <ligand>
        <name>Zn(2+)</name>
        <dbReference type="ChEBI" id="CHEBI:29105"/>
        <label>2</label>
    </ligand>
</feature>
<keyword evidence="3 8" id="KW-0479">Metal-binding</keyword>
<keyword evidence="4" id="KW-0863">Zinc-finger</keyword>
<dbReference type="Gene3D" id="3.30.40.10">
    <property type="entry name" value="Zinc/RING finger domain, C3HC4 (zinc finger)"/>
    <property type="match status" value="1"/>
</dbReference>
<evidence type="ECO:0000256" key="4">
    <source>
        <dbReference type="ARBA" id="ARBA00022771"/>
    </source>
</evidence>
<dbReference type="SUPFAM" id="SSF57903">
    <property type="entry name" value="FYVE/PHD zinc finger"/>
    <property type="match status" value="1"/>
</dbReference>
<feature type="site" description="Histone H3K4me3 binding" evidence="7">
    <location>
        <position position="263"/>
    </location>
</feature>
<dbReference type="STRING" id="418784.A0A2P7YY35"/>
<evidence type="ECO:0000256" key="3">
    <source>
        <dbReference type="ARBA" id="ARBA00022723"/>
    </source>
</evidence>
<feature type="binding site" evidence="8">
    <location>
        <position position="291"/>
    </location>
    <ligand>
        <name>Zn(2+)</name>
        <dbReference type="ChEBI" id="CHEBI:29105"/>
        <label>2</label>
    </ligand>
</feature>
<evidence type="ECO:0000256" key="9">
    <source>
        <dbReference type="SAM" id="MobiDB-lite"/>
    </source>
</evidence>
<evidence type="ECO:0000313" key="11">
    <source>
        <dbReference type="EMBL" id="PSK40879.1"/>
    </source>
</evidence>
<dbReference type="CDD" id="cd15505">
    <property type="entry name" value="PHD_ING"/>
    <property type="match status" value="1"/>
</dbReference>
<dbReference type="GO" id="GO:0004402">
    <property type="term" value="F:histone acetyltransferase activity"/>
    <property type="evidence" value="ECO:0007669"/>
    <property type="project" value="TreeGrafter"/>
</dbReference>
<feature type="domain" description="Zinc finger PHD-type" evidence="10">
    <location>
        <begin position="239"/>
        <end position="292"/>
    </location>
</feature>
<dbReference type="GO" id="GO:0000123">
    <property type="term" value="C:histone acetyltransferase complex"/>
    <property type="evidence" value="ECO:0007669"/>
    <property type="project" value="TreeGrafter"/>
</dbReference>
<feature type="binding site" evidence="8">
    <location>
        <position position="240"/>
    </location>
    <ligand>
        <name>Zn(2+)</name>
        <dbReference type="ChEBI" id="CHEBI:29105"/>
        <label>1</label>
    </ligand>
</feature>
<feature type="site" description="Histone H3K4me3 binding" evidence="7">
    <location>
        <position position="254"/>
    </location>
</feature>
<evidence type="ECO:0000259" key="10">
    <source>
        <dbReference type="SMART" id="SM00249"/>
    </source>
</evidence>
<evidence type="ECO:0000256" key="8">
    <source>
        <dbReference type="PIRSR" id="PIRSR628651-51"/>
    </source>
</evidence>
<name>A0A2P7YY35_9ASCO</name>
<dbReference type="InterPro" id="IPR013083">
    <property type="entry name" value="Znf_RING/FYVE/PHD"/>
</dbReference>
<dbReference type="GO" id="GO:0008270">
    <property type="term" value="F:zinc ion binding"/>
    <property type="evidence" value="ECO:0007669"/>
    <property type="project" value="UniProtKB-KW"/>
</dbReference>
<proteinExistence type="inferred from homology"/>
<gene>
    <name evidence="11" type="ORF">C7M61_000543</name>
</gene>
<dbReference type="OrthoDB" id="5411773at2759"/>
<feature type="binding site" evidence="8">
    <location>
        <position position="287"/>
    </location>
    <ligand>
        <name>Zn(2+)</name>
        <dbReference type="ChEBI" id="CHEBI:29105"/>
        <label>2</label>
    </ligand>
</feature>
<feature type="binding site" evidence="8">
    <location>
        <position position="242"/>
    </location>
    <ligand>
        <name>Zn(2+)</name>
        <dbReference type="ChEBI" id="CHEBI:29105"/>
        <label>1</label>
    </ligand>
</feature>
<protein>
    <recommendedName>
        <fullName evidence="10">Zinc finger PHD-type domain-containing protein</fullName>
    </recommendedName>
</protein>
<comment type="caution">
    <text evidence="11">The sequence shown here is derived from an EMBL/GenBank/DDBJ whole genome shotgun (WGS) entry which is preliminary data.</text>
</comment>
<dbReference type="InterPro" id="IPR001965">
    <property type="entry name" value="Znf_PHD"/>
</dbReference>
<dbReference type="VEuPathDB" id="FungiDB:C7M61_000543"/>
<dbReference type="InterPro" id="IPR028651">
    <property type="entry name" value="ING_fam"/>
</dbReference>
<dbReference type="GeneID" id="36563936"/>
<dbReference type="RefSeq" id="XP_024715578.1">
    <property type="nucleotide sequence ID" value="XM_024855979.1"/>
</dbReference>
<evidence type="ECO:0000256" key="7">
    <source>
        <dbReference type="PIRSR" id="PIRSR628651-50"/>
    </source>
</evidence>
<dbReference type="PANTHER" id="PTHR10333:SF94">
    <property type="entry name" value="FINGER DOMAIN PROTEIN, PUTATIVE (AFU_ORTHOLOGUE AFUA_3G11940)-RELATED"/>
    <property type="match status" value="1"/>
</dbReference>
<dbReference type="InterPro" id="IPR011011">
    <property type="entry name" value="Znf_FYVE_PHD"/>
</dbReference>
<dbReference type="GO" id="GO:0006355">
    <property type="term" value="P:regulation of DNA-templated transcription"/>
    <property type="evidence" value="ECO:0007669"/>
    <property type="project" value="TreeGrafter"/>
</dbReference>
<keyword evidence="12" id="KW-1185">Reference proteome</keyword>
<feature type="binding site" evidence="8">
    <location>
        <position position="265"/>
    </location>
    <ligand>
        <name>Zn(2+)</name>
        <dbReference type="ChEBI" id="CHEBI:29105"/>
        <label>1</label>
    </ligand>
</feature>
<feature type="site" description="Histone H3K4me3 binding" evidence="7">
    <location>
        <position position="250"/>
    </location>
</feature>
<comment type="subcellular location">
    <subcellularLocation>
        <location evidence="1">Nucleus</location>
    </subcellularLocation>
</comment>
<dbReference type="Proteomes" id="UP000241107">
    <property type="component" value="Unassembled WGS sequence"/>
</dbReference>
<evidence type="ECO:0000256" key="2">
    <source>
        <dbReference type="ARBA" id="ARBA00010210"/>
    </source>
</evidence>
<feature type="region of interest" description="Disordered" evidence="9">
    <location>
        <begin position="111"/>
        <end position="147"/>
    </location>
</feature>
<comment type="similarity">
    <text evidence="2">Belongs to the ING family.</text>
</comment>
<evidence type="ECO:0000313" key="12">
    <source>
        <dbReference type="Proteomes" id="UP000241107"/>
    </source>
</evidence>
<keyword evidence="6" id="KW-0539">Nucleus</keyword>
<evidence type="ECO:0000256" key="6">
    <source>
        <dbReference type="ARBA" id="ARBA00023242"/>
    </source>
</evidence>
<dbReference type="AlphaFoldDB" id="A0A2P7YY35"/>
<reference evidence="11 12" key="1">
    <citation type="submission" date="2018-03" db="EMBL/GenBank/DDBJ databases">
        <title>Candida pseudohaemulonii genome assembly and annotation.</title>
        <authorList>
            <person name="Munoz J.F."/>
            <person name="Gade L.G."/>
            <person name="Chow N.A."/>
            <person name="Litvintseva A.P."/>
            <person name="Loparev V.N."/>
            <person name="Cuomo C.A."/>
        </authorList>
    </citation>
    <scope>NUCLEOTIDE SEQUENCE [LARGE SCALE GENOMIC DNA]</scope>
    <source>
        <strain evidence="11 12">B12108</strain>
    </source>
</reference>